<evidence type="ECO:0000256" key="1">
    <source>
        <dbReference type="ARBA" id="ARBA00004651"/>
    </source>
</evidence>
<sequence length="387" mass="40707">MKNLSAILALSLTAGLMVGAEYLPMPLLTSMAATLHVSAGTCGQSISVSSIFAIIASLCAPALASLMNMRRLLVSLALLLTASLLVGAMASELYLLMASRALLGVAVGAFWSLATSLVMRMFPREQVGHALSFIYTGNALAVSLLPALASYLGTLLGWREVFALFAIPLLGATLWLALAVPALPAVRPSQGTSIVSVLRRPLVRWGITGFMLAFCGMFEVMTYWRPILQDTVHAKPWQISAAYFALGVSAFCGTAVANWLVRKLTLYRTRVVLPAALAVVTLAFLWADRSFGTLIGLMLVWGAIQSIIPITASLWVADDIADAPEAAGGLMNACIQGSILTGAFIGGAMLDHWGGTGVIVASAVILVLCALVFARELICRPAPASPS</sequence>
<feature type="transmembrane region" description="Helical" evidence="6">
    <location>
        <begin position="293"/>
        <end position="317"/>
    </location>
</feature>
<dbReference type="InterPro" id="IPR011701">
    <property type="entry name" value="MFS"/>
</dbReference>
<dbReference type="CDD" id="cd17324">
    <property type="entry name" value="MFS_NepI_like"/>
    <property type="match status" value="1"/>
</dbReference>
<comment type="caution">
    <text evidence="8">The sequence shown here is derived from an EMBL/GenBank/DDBJ whole genome shotgun (WGS) entry which is preliminary data.</text>
</comment>
<dbReference type="GO" id="GO:0005886">
    <property type="term" value="C:plasma membrane"/>
    <property type="evidence" value="ECO:0007669"/>
    <property type="project" value="UniProtKB-SubCell"/>
</dbReference>
<evidence type="ECO:0000256" key="2">
    <source>
        <dbReference type="ARBA" id="ARBA00022475"/>
    </source>
</evidence>
<dbReference type="Pfam" id="PF07690">
    <property type="entry name" value="MFS_1"/>
    <property type="match status" value="1"/>
</dbReference>
<evidence type="ECO:0000259" key="7">
    <source>
        <dbReference type="PROSITE" id="PS50850"/>
    </source>
</evidence>
<evidence type="ECO:0000256" key="3">
    <source>
        <dbReference type="ARBA" id="ARBA00022692"/>
    </source>
</evidence>
<dbReference type="GO" id="GO:0022857">
    <property type="term" value="F:transmembrane transporter activity"/>
    <property type="evidence" value="ECO:0007669"/>
    <property type="project" value="InterPro"/>
</dbReference>
<dbReference type="Gene3D" id="1.20.1250.20">
    <property type="entry name" value="MFS general substrate transporter like domains"/>
    <property type="match status" value="1"/>
</dbReference>
<feature type="transmembrane region" description="Helical" evidence="6">
    <location>
        <begin position="44"/>
        <end position="66"/>
    </location>
</feature>
<feature type="transmembrane region" description="Helical" evidence="6">
    <location>
        <begin position="73"/>
        <end position="95"/>
    </location>
</feature>
<keyword evidence="9" id="KW-1185">Reference proteome</keyword>
<organism evidence="8 9">
    <name type="scientific">Oecophyllibacter saccharovorans</name>
    <dbReference type="NCBI Taxonomy" id="2558360"/>
    <lineage>
        <taxon>Bacteria</taxon>
        <taxon>Pseudomonadati</taxon>
        <taxon>Pseudomonadota</taxon>
        <taxon>Alphaproteobacteria</taxon>
        <taxon>Acetobacterales</taxon>
        <taxon>Acetobacteraceae</taxon>
        <taxon>Oecophyllibacter</taxon>
    </lineage>
</organism>
<evidence type="ECO:0000313" key="8">
    <source>
        <dbReference type="EMBL" id="TPW36047.1"/>
    </source>
</evidence>
<dbReference type="InterPro" id="IPR036259">
    <property type="entry name" value="MFS_trans_sf"/>
</dbReference>
<keyword evidence="4 6" id="KW-1133">Transmembrane helix</keyword>
<dbReference type="SUPFAM" id="SSF103473">
    <property type="entry name" value="MFS general substrate transporter"/>
    <property type="match status" value="1"/>
</dbReference>
<feature type="transmembrane region" description="Helical" evidence="6">
    <location>
        <begin position="329"/>
        <end position="350"/>
    </location>
</feature>
<feature type="domain" description="Major facilitator superfamily (MFS) profile" evidence="7">
    <location>
        <begin position="1"/>
        <end position="378"/>
    </location>
</feature>
<feature type="transmembrane region" description="Helical" evidence="6">
    <location>
        <begin position="202"/>
        <end position="224"/>
    </location>
</feature>
<evidence type="ECO:0000256" key="5">
    <source>
        <dbReference type="ARBA" id="ARBA00023136"/>
    </source>
</evidence>
<evidence type="ECO:0000256" key="4">
    <source>
        <dbReference type="ARBA" id="ARBA00022989"/>
    </source>
</evidence>
<dbReference type="PANTHER" id="PTHR43124:SF5">
    <property type="entry name" value="PURINE RIBONUCLEOSIDE EFFLUX PUMP NEPI"/>
    <property type="match status" value="1"/>
</dbReference>
<dbReference type="AlphaFoldDB" id="A0A506URS4"/>
<gene>
    <name evidence="8" type="ORF">E3202_03880</name>
</gene>
<feature type="transmembrane region" description="Helical" evidence="6">
    <location>
        <begin position="130"/>
        <end position="149"/>
    </location>
</feature>
<name>A0A506URS4_9PROT</name>
<reference evidence="8 9" key="1">
    <citation type="submission" date="2019-03" db="EMBL/GenBank/DDBJ databases">
        <title>The complete genome sequence of Neokomagataea sp. Jb2 NBRC113641.</title>
        <authorList>
            <person name="Chua K.-O."/>
            <person name="Chan K.-G."/>
            <person name="See-Too W.-S."/>
        </authorList>
    </citation>
    <scope>NUCLEOTIDE SEQUENCE [LARGE SCALE GENOMIC DNA]</scope>
    <source>
        <strain evidence="8 9">Jb2</strain>
    </source>
</reference>
<dbReference type="RefSeq" id="WP_141451032.1">
    <property type="nucleotide sequence ID" value="NZ_CP038143.1"/>
</dbReference>
<keyword evidence="2" id="KW-1003">Cell membrane</keyword>
<dbReference type="InterPro" id="IPR020846">
    <property type="entry name" value="MFS_dom"/>
</dbReference>
<feature type="transmembrane region" description="Helical" evidence="6">
    <location>
        <begin position="161"/>
        <end position="181"/>
    </location>
</feature>
<feature type="transmembrane region" description="Helical" evidence="6">
    <location>
        <begin position="101"/>
        <end position="118"/>
    </location>
</feature>
<dbReference type="InterPro" id="IPR050189">
    <property type="entry name" value="MFS_Efflux_Transporters"/>
</dbReference>
<keyword evidence="5 6" id="KW-0472">Membrane</keyword>
<dbReference type="PANTHER" id="PTHR43124">
    <property type="entry name" value="PURINE EFFLUX PUMP PBUE"/>
    <property type="match status" value="1"/>
</dbReference>
<protein>
    <submittedName>
        <fullName evidence="8">MFS transporter</fullName>
    </submittedName>
</protein>
<dbReference type="PROSITE" id="PS50850">
    <property type="entry name" value="MFS"/>
    <property type="match status" value="1"/>
</dbReference>
<feature type="transmembrane region" description="Helical" evidence="6">
    <location>
        <begin position="236"/>
        <end position="259"/>
    </location>
</feature>
<accession>A0A506URS4</accession>
<dbReference type="Proteomes" id="UP000315037">
    <property type="component" value="Unassembled WGS sequence"/>
</dbReference>
<feature type="transmembrane region" description="Helical" evidence="6">
    <location>
        <begin position="356"/>
        <end position="374"/>
    </location>
</feature>
<evidence type="ECO:0000313" key="9">
    <source>
        <dbReference type="Proteomes" id="UP000315037"/>
    </source>
</evidence>
<dbReference type="EMBL" id="SORZ01000001">
    <property type="protein sequence ID" value="TPW36047.1"/>
    <property type="molecule type" value="Genomic_DNA"/>
</dbReference>
<evidence type="ECO:0000256" key="6">
    <source>
        <dbReference type="SAM" id="Phobius"/>
    </source>
</evidence>
<proteinExistence type="predicted"/>
<feature type="transmembrane region" description="Helical" evidence="6">
    <location>
        <begin position="271"/>
        <end position="287"/>
    </location>
</feature>
<comment type="subcellular location">
    <subcellularLocation>
        <location evidence="1">Cell membrane</location>
        <topology evidence="1">Multi-pass membrane protein</topology>
    </subcellularLocation>
</comment>
<keyword evidence="3 6" id="KW-0812">Transmembrane</keyword>
<dbReference type="OrthoDB" id="9812189at2"/>